<dbReference type="RefSeq" id="WP_318350666.1">
    <property type="nucleotide sequence ID" value="NZ_AP018694.1"/>
</dbReference>
<evidence type="ECO:0000313" key="4">
    <source>
        <dbReference type="EMBL" id="BBE17687.1"/>
    </source>
</evidence>
<feature type="transmembrane region" description="Helical" evidence="3">
    <location>
        <begin position="366"/>
        <end position="390"/>
    </location>
</feature>
<dbReference type="GO" id="GO:0015936">
    <property type="term" value="P:coenzyme A metabolic process"/>
    <property type="evidence" value="ECO:0007669"/>
    <property type="project" value="InterPro"/>
</dbReference>
<keyword evidence="3" id="KW-0812">Transmembrane</keyword>
<dbReference type="Pfam" id="PF00368">
    <property type="entry name" value="HMG-CoA_red"/>
    <property type="match status" value="1"/>
</dbReference>
<sequence>MDNSIIQGFSKYNKQERIDALIQKYGFDSDFQHWLKSCEVSDQSVQKVIDELSENPISCFPFPFSVVPNFVVNGKNLFFPLVSEESSVVAALANAAGFWAKRGGFHAEVLGTEKKGQVHFTWNGNPEYLQSLFPEIRSKLLTESAFLTTKMEERGGGITGIELKLLPHILPNYYQLDAGFETCDAMGANFINSCLEQFGKSLQDYFLTSEKVSTSQRECEIIMAILSNYTPESRVRAWVECSVADLLDGKTEVECHQFARKFEQAIRISQFDVSRAVTHNKGIFNGIDALTVATGNDFRAIEACGHAFAARNGNYSGLTDVQIQDGKFRFSIELALAVGVVGGVTAVHPLAKLAMQILDNPSASELMMYLAVAGLASNFGAVKALVSVGIQQGHMKMHLSNIMNQLNIPEESRAEIQLYFQDKTVSFSAVEAYLQK</sequence>
<dbReference type="KEGG" id="anf:AQPE_1844"/>
<dbReference type="EMBL" id="AP018694">
    <property type="protein sequence ID" value="BBE17687.1"/>
    <property type="molecule type" value="Genomic_DNA"/>
</dbReference>
<keyword evidence="3" id="KW-0472">Membrane</keyword>
<dbReference type="PANTHER" id="PTHR10572:SF24">
    <property type="entry name" value="3-HYDROXY-3-METHYLGLUTARYL-COENZYME A REDUCTASE"/>
    <property type="match status" value="1"/>
</dbReference>
<dbReference type="PANTHER" id="PTHR10572">
    <property type="entry name" value="3-HYDROXY-3-METHYLGLUTARYL-COENZYME A REDUCTASE"/>
    <property type="match status" value="1"/>
</dbReference>
<dbReference type="InterPro" id="IPR002202">
    <property type="entry name" value="HMG_CoA_Rdtase"/>
</dbReference>
<organism evidence="4 5">
    <name type="scientific">Aquipluma nitroreducens</name>
    <dbReference type="NCBI Taxonomy" id="2010828"/>
    <lineage>
        <taxon>Bacteria</taxon>
        <taxon>Pseudomonadati</taxon>
        <taxon>Bacteroidota</taxon>
        <taxon>Bacteroidia</taxon>
        <taxon>Marinilabiliales</taxon>
        <taxon>Prolixibacteraceae</taxon>
        <taxon>Aquipluma</taxon>
    </lineage>
</organism>
<evidence type="ECO:0000256" key="3">
    <source>
        <dbReference type="SAM" id="Phobius"/>
    </source>
</evidence>
<dbReference type="SUPFAM" id="SSF55035">
    <property type="entry name" value="NAD-binding domain of HMG-CoA reductase"/>
    <property type="match status" value="1"/>
</dbReference>
<protein>
    <submittedName>
        <fullName evidence="4">Hydroxymethylglutaryl-CoA reductase</fullName>
    </submittedName>
</protein>
<keyword evidence="2" id="KW-0560">Oxidoreductase</keyword>
<gene>
    <name evidence="4" type="ORF">AQPE_1844</name>
</gene>
<dbReference type="InterPro" id="IPR009029">
    <property type="entry name" value="HMG_CoA_Rdtase_sub-bd_dom_sf"/>
</dbReference>
<accession>A0A5K7S861</accession>
<dbReference type="InterPro" id="IPR009023">
    <property type="entry name" value="HMG_CoA_Rdtase_NAD(P)-bd_sf"/>
</dbReference>
<dbReference type="SUPFAM" id="SSF56542">
    <property type="entry name" value="Substrate-binding domain of HMG-CoA reductase"/>
    <property type="match status" value="1"/>
</dbReference>
<dbReference type="AlphaFoldDB" id="A0A5K7S861"/>
<dbReference type="GO" id="GO:0004420">
    <property type="term" value="F:hydroxymethylglutaryl-CoA reductase (NADPH) activity"/>
    <property type="evidence" value="ECO:0007669"/>
    <property type="project" value="InterPro"/>
</dbReference>
<comment type="similarity">
    <text evidence="1">Belongs to the HMG-CoA reductase family.</text>
</comment>
<keyword evidence="5" id="KW-1185">Reference proteome</keyword>
<dbReference type="Gene3D" id="1.10.8.660">
    <property type="match status" value="1"/>
</dbReference>
<evidence type="ECO:0000256" key="1">
    <source>
        <dbReference type="ARBA" id="ARBA00007661"/>
    </source>
</evidence>
<name>A0A5K7S861_9BACT</name>
<feature type="transmembrane region" description="Helical" evidence="3">
    <location>
        <begin position="334"/>
        <end position="354"/>
    </location>
</feature>
<reference evidence="4" key="1">
    <citation type="journal article" date="2020" name="Int. J. Syst. Evol. Microbiol.">
        <title>Aquipluma nitroreducens gen. nov. sp. nov., a novel facultatively anaerobic bacterium isolated from a freshwater lake.</title>
        <authorList>
            <person name="Watanabe M."/>
            <person name="Kojima H."/>
            <person name="Fukui M."/>
        </authorList>
    </citation>
    <scope>NUCLEOTIDE SEQUENCE</scope>
    <source>
        <strain evidence="4">MeG22</strain>
    </source>
</reference>
<proteinExistence type="inferred from homology"/>
<dbReference type="PROSITE" id="PS50065">
    <property type="entry name" value="HMG_COA_REDUCTASE_4"/>
    <property type="match status" value="1"/>
</dbReference>
<keyword evidence="3" id="KW-1133">Transmembrane helix</keyword>
<dbReference type="InterPro" id="IPR023074">
    <property type="entry name" value="HMG_CoA_Rdtase_cat_sf"/>
</dbReference>
<dbReference type="Gene3D" id="3.90.770.10">
    <property type="entry name" value="3-hydroxy-3-methylglutaryl-coenzyme A Reductase, Chain A, domain 2"/>
    <property type="match status" value="2"/>
</dbReference>
<evidence type="ECO:0000313" key="5">
    <source>
        <dbReference type="Proteomes" id="UP001193389"/>
    </source>
</evidence>
<evidence type="ECO:0000256" key="2">
    <source>
        <dbReference type="ARBA" id="ARBA00023002"/>
    </source>
</evidence>
<dbReference type="Proteomes" id="UP001193389">
    <property type="component" value="Chromosome"/>
</dbReference>